<evidence type="ECO:0000256" key="4">
    <source>
        <dbReference type="ARBA" id="ARBA00022475"/>
    </source>
</evidence>
<dbReference type="AlphaFoldDB" id="A0A940SH87"/>
<protein>
    <submittedName>
        <fullName evidence="9">AzlC family ABC transporter permease</fullName>
    </submittedName>
</protein>
<dbReference type="Pfam" id="PF03591">
    <property type="entry name" value="AzlC"/>
    <property type="match status" value="1"/>
</dbReference>
<keyword evidence="4" id="KW-1003">Cell membrane</keyword>
<dbReference type="GO" id="GO:0005886">
    <property type="term" value="C:plasma membrane"/>
    <property type="evidence" value="ECO:0007669"/>
    <property type="project" value="UniProtKB-SubCell"/>
</dbReference>
<feature type="transmembrane region" description="Helical" evidence="8">
    <location>
        <begin position="204"/>
        <end position="221"/>
    </location>
</feature>
<evidence type="ECO:0000313" key="10">
    <source>
        <dbReference type="Proteomes" id="UP000682134"/>
    </source>
</evidence>
<evidence type="ECO:0000256" key="5">
    <source>
        <dbReference type="ARBA" id="ARBA00022692"/>
    </source>
</evidence>
<gene>
    <name evidence="9" type="ORF">J5Y03_12170</name>
</gene>
<feature type="transmembrane region" description="Helical" evidence="8">
    <location>
        <begin position="26"/>
        <end position="47"/>
    </location>
</feature>
<keyword evidence="3" id="KW-0813">Transport</keyword>
<evidence type="ECO:0000256" key="1">
    <source>
        <dbReference type="ARBA" id="ARBA00004651"/>
    </source>
</evidence>
<dbReference type="GO" id="GO:1903785">
    <property type="term" value="P:L-valine transmembrane transport"/>
    <property type="evidence" value="ECO:0007669"/>
    <property type="project" value="TreeGrafter"/>
</dbReference>
<dbReference type="PANTHER" id="PTHR34979:SF1">
    <property type="entry name" value="INNER MEMBRANE PROTEIN YGAZ"/>
    <property type="match status" value="1"/>
</dbReference>
<evidence type="ECO:0000313" key="9">
    <source>
        <dbReference type="EMBL" id="MBP0725927.1"/>
    </source>
</evidence>
<feature type="transmembrane region" description="Helical" evidence="8">
    <location>
        <begin position="84"/>
        <end position="104"/>
    </location>
</feature>
<organism evidence="9 10">
    <name type="scientific">Gottfriedia endophytica</name>
    <dbReference type="NCBI Taxonomy" id="2820819"/>
    <lineage>
        <taxon>Bacteria</taxon>
        <taxon>Bacillati</taxon>
        <taxon>Bacillota</taxon>
        <taxon>Bacilli</taxon>
        <taxon>Bacillales</taxon>
        <taxon>Bacillaceae</taxon>
        <taxon>Gottfriedia</taxon>
    </lineage>
</organism>
<name>A0A940SH87_9BACI</name>
<evidence type="ECO:0000256" key="3">
    <source>
        <dbReference type="ARBA" id="ARBA00022448"/>
    </source>
</evidence>
<accession>A0A940SH87</accession>
<dbReference type="RefSeq" id="WP_209405995.1">
    <property type="nucleotide sequence ID" value="NZ_JAGIYQ010000007.1"/>
</dbReference>
<proteinExistence type="inferred from homology"/>
<evidence type="ECO:0000256" key="8">
    <source>
        <dbReference type="SAM" id="Phobius"/>
    </source>
</evidence>
<keyword evidence="7 8" id="KW-0472">Membrane</keyword>
<keyword evidence="5 8" id="KW-0812">Transmembrane</keyword>
<keyword evidence="6 8" id="KW-1133">Transmembrane helix</keyword>
<comment type="caution">
    <text evidence="9">The sequence shown here is derived from an EMBL/GenBank/DDBJ whole genome shotgun (WGS) entry which is preliminary data.</text>
</comment>
<dbReference type="InterPro" id="IPR011606">
    <property type="entry name" value="Brnchd-chn_aa_trnsp_permease"/>
</dbReference>
<comment type="subcellular location">
    <subcellularLocation>
        <location evidence="1">Cell membrane</location>
        <topology evidence="1">Multi-pass membrane protein</topology>
    </subcellularLocation>
</comment>
<sequence>MSNSQNETVYKTEQSIASNQFYREGLIASVPLVIGYLPVAFTFGLLAKQSEINMFNTMSMSGLVYAGASQFMGLSMFLKGISTFQILLATFILNFRNFVMSLSFNHQQRHIPKGKRIYLSLTLTDENYAITSLNNQSSNQKLKDSNYFIALHSVAYLSWLIGTLLGVLFSNFIPATLRDSMGISIYALFIGLLTPAIRSNWKSCVIVLISMFLNSIFSLYISKGWSLIISTLLASSFSIILLKGEDQK</sequence>
<dbReference type="EMBL" id="JAGIYQ010000007">
    <property type="protein sequence ID" value="MBP0725927.1"/>
    <property type="molecule type" value="Genomic_DNA"/>
</dbReference>
<evidence type="ECO:0000256" key="2">
    <source>
        <dbReference type="ARBA" id="ARBA00010735"/>
    </source>
</evidence>
<reference evidence="9" key="1">
    <citation type="submission" date="2021-04" db="EMBL/GenBank/DDBJ databases">
        <title>Genome seq and assembly of Bacillus sp.</title>
        <authorList>
            <person name="Chhetri G."/>
        </authorList>
    </citation>
    <scope>NUCLEOTIDE SEQUENCE</scope>
    <source>
        <strain evidence="9">RG28</strain>
    </source>
</reference>
<dbReference type="PANTHER" id="PTHR34979">
    <property type="entry name" value="INNER MEMBRANE PROTEIN YGAZ"/>
    <property type="match status" value="1"/>
</dbReference>
<feature type="transmembrane region" description="Helical" evidence="8">
    <location>
        <begin position="181"/>
        <end position="197"/>
    </location>
</feature>
<evidence type="ECO:0000256" key="7">
    <source>
        <dbReference type="ARBA" id="ARBA00023136"/>
    </source>
</evidence>
<dbReference type="Proteomes" id="UP000682134">
    <property type="component" value="Unassembled WGS sequence"/>
</dbReference>
<evidence type="ECO:0000256" key="6">
    <source>
        <dbReference type="ARBA" id="ARBA00022989"/>
    </source>
</evidence>
<keyword evidence="10" id="KW-1185">Reference proteome</keyword>
<comment type="similarity">
    <text evidence="2">Belongs to the AzlC family.</text>
</comment>
<feature type="transmembrane region" description="Helical" evidence="8">
    <location>
        <begin position="147"/>
        <end position="169"/>
    </location>
</feature>
<feature type="transmembrane region" description="Helical" evidence="8">
    <location>
        <begin position="227"/>
        <end position="244"/>
    </location>
</feature>